<dbReference type="Proteomes" id="UP000595814">
    <property type="component" value="Chromosome"/>
</dbReference>
<keyword evidence="2" id="KW-1185">Reference proteome</keyword>
<gene>
    <name evidence="1" type="ORF">JFY71_10980</name>
</gene>
<name>A0AC61MU79_9FIRM</name>
<organism evidence="1 2">
    <name type="scientific">Miniphocaeibacter halophilus</name>
    <dbReference type="NCBI Taxonomy" id="2931922"/>
    <lineage>
        <taxon>Bacteria</taxon>
        <taxon>Bacillati</taxon>
        <taxon>Bacillota</taxon>
        <taxon>Tissierellia</taxon>
        <taxon>Tissierellales</taxon>
        <taxon>Peptoniphilaceae</taxon>
        <taxon>Miniphocaeibacter</taxon>
    </lineage>
</organism>
<evidence type="ECO:0000313" key="1">
    <source>
        <dbReference type="EMBL" id="QQK09137.1"/>
    </source>
</evidence>
<protein>
    <submittedName>
        <fullName evidence="1">ABC transporter substrate-binding protein</fullName>
    </submittedName>
</protein>
<evidence type="ECO:0000313" key="2">
    <source>
        <dbReference type="Proteomes" id="UP000595814"/>
    </source>
</evidence>
<reference evidence="1 2" key="1">
    <citation type="journal article" date="2022" name="Int. J. Syst. Evol. Microbiol.">
        <title>Miniphocaeibacter halophilus sp. nov., an ammonium-tolerant acetate-producing bacterium isolated from a biogas system.</title>
        <authorList>
            <person name="Schnurer A."/>
            <person name="Singh A."/>
            <person name="Bi S."/>
            <person name="Qiao W."/>
            <person name="Westerholm M."/>
        </authorList>
    </citation>
    <scope>NUCLEOTIDE SEQUENCE [LARGE SCALE GENOMIC DNA]</scope>
    <source>
        <strain evidence="1 2">AMB_01</strain>
    </source>
</reference>
<dbReference type="EMBL" id="CP066744">
    <property type="protein sequence ID" value="QQK09137.1"/>
    <property type="molecule type" value="Genomic_DNA"/>
</dbReference>
<sequence>MKKILMLMLSAVLVFSLVACSDKEEKKEEGTDAGTPVKQAENGELDMSALSGLTVGFSQCDNASAWRIAETESIQETAKENDVTLVYADAGGDIAKQASDIGDMIAQGVDYIIAAPQEEDGLQSVLQEAMAEGIGVILVDRGVNGEAGTDYTTAIMSDFIWEAEQVAKKVIEATEGKGNVVILQGTPGATSATERNEGFLNTIKDTDLKVIVEQPAGFLMAEAQSVMENILQAQGDEVDVVFCHNDDMALGALTAIKAAGYKPGEDILVCGIDGASAALEAVKSGEMLCTASCSPYFGPITFETIAKLKNNEQVDEKLIIEDTLFDIDNADPALGY</sequence>
<accession>A0AC61MU79</accession>
<proteinExistence type="predicted"/>